<dbReference type="Gene3D" id="3.30.70.3000">
    <property type="match status" value="1"/>
</dbReference>
<dbReference type="InterPro" id="IPR024956">
    <property type="entry name" value="tRNAHis_GuaTrfase_cat"/>
</dbReference>
<evidence type="ECO:0000313" key="1">
    <source>
        <dbReference type="EMBL" id="CAK9084517.1"/>
    </source>
</evidence>
<dbReference type="Proteomes" id="UP001642464">
    <property type="component" value="Unassembled WGS sequence"/>
</dbReference>
<protein>
    <submittedName>
        <fullName evidence="1">Uncharacterized protein R259</fullName>
    </submittedName>
</protein>
<dbReference type="InterPro" id="IPR038469">
    <property type="entry name" value="tRNAHis_GuaTrfase_Thg1_sf"/>
</dbReference>
<dbReference type="EMBL" id="CAXAMM010039185">
    <property type="protein sequence ID" value="CAK9084517.1"/>
    <property type="molecule type" value="Genomic_DNA"/>
</dbReference>
<keyword evidence="2" id="KW-1185">Reference proteome</keyword>
<proteinExistence type="predicted"/>
<organism evidence="1 2">
    <name type="scientific">Durusdinium trenchii</name>
    <dbReference type="NCBI Taxonomy" id="1381693"/>
    <lineage>
        <taxon>Eukaryota</taxon>
        <taxon>Sar</taxon>
        <taxon>Alveolata</taxon>
        <taxon>Dinophyceae</taxon>
        <taxon>Suessiales</taxon>
        <taxon>Symbiodiniaceae</taxon>
        <taxon>Durusdinium</taxon>
    </lineage>
</organism>
<gene>
    <name evidence="1" type="ORF">SCF082_LOCUS40089</name>
</gene>
<dbReference type="InterPro" id="IPR007537">
    <property type="entry name" value="tRNAHis_GuaTrfase_Thg1"/>
</dbReference>
<evidence type="ECO:0000313" key="2">
    <source>
        <dbReference type="Proteomes" id="UP001642464"/>
    </source>
</evidence>
<comment type="caution">
    <text evidence="1">The sequence shown here is derived from an EMBL/GenBank/DDBJ whole genome shotgun (WGS) entry which is preliminary data.</text>
</comment>
<sequence length="392" mass="44610">MRMAPRATWRIRCLLWPWPLALALGWSFSTPVPTRVPVERRSSQLEATFDDLWTLLAEREEARVDGVDTSLHELFAPSPRSAWQELQALVTGKEEPVGLNDMKCVSLRLDGCMFGRLTRHLRQIGLIGPGYSKDIGEIMRLCCRMMMDEFKGNVAYTHSDEMTILMFPHKMGRPGNSFQWPHNGRIQKWVSIGSSMVTALFNRQLSQLAEARGITLPTDIVAHFDCRVGLFDSEKEALSLLLWRAYDCSVNCVQDACHHQGAPLEVVRSDFAKKLLWLKEAKLLPLDPHQAYGSMFVKGEGTFKVNVSDTNQTVIVKRKVNIHVNDGAEGPRNLLLLPRRRQALVPEEGDRRLQLRAGSYWRYVGPSGTVEVQDDRSNARGRRHHRARNKVF</sequence>
<dbReference type="Pfam" id="PF04446">
    <property type="entry name" value="Thg1"/>
    <property type="match status" value="1"/>
</dbReference>
<accession>A0ABP0QBX6</accession>
<dbReference type="PANTHER" id="PTHR12729:SF1">
    <property type="entry name" value="TRNAHIS GUANYLYLTRANSFERASE CATALYTIC DOMAIN-CONTAINING PROTEIN"/>
    <property type="match status" value="1"/>
</dbReference>
<reference evidence="1 2" key="1">
    <citation type="submission" date="2024-02" db="EMBL/GenBank/DDBJ databases">
        <authorList>
            <person name="Chen Y."/>
            <person name="Shah S."/>
            <person name="Dougan E. K."/>
            <person name="Thang M."/>
            <person name="Chan C."/>
        </authorList>
    </citation>
    <scope>NUCLEOTIDE SEQUENCE [LARGE SCALE GENOMIC DNA]</scope>
</reference>
<dbReference type="PANTHER" id="PTHR12729">
    <property type="entry name" value="TRNA(HIS) GUANYLYLTRANSFERASE-RELATED"/>
    <property type="match status" value="1"/>
</dbReference>
<name>A0ABP0QBX6_9DINO</name>